<name>A0A9N9Q117_9HELO</name>
<feature type="compositionally biased region" description="Low complexity" evidence="1">
    <location>
        <begin position="43"/>
        <end position="59"/>
    </location>
</feature>
<proteinExistence type="predicted"/>
<accession>A0A9N9Q117</accession>
<keyword evidence="3" id="KW-1185">Reference proteome</keyword>
<dbReference type="AlphaFoldDB" id="A0A9N9Q117"/>
<feature type="compositionally biased region" description="Polar residues" evidence="1">
    <location>
        <begin position="60"/>
        <end position="72"/>
    </location>
</feature>
<evidence type="ECO:0000313" key="3">
    <source>
        <dbReference type="Proteomes" id="UP000696280"/>
    </source>
</evidence>
<feature type="compositionally biased region" description="Polar residues" evidence="1">
    <location>
        <begin position="1"/>
        <end position="42"/>
    </location>
</feature>
<dbReference type="OrthoDB" id="10438209at2759"/>
<reference evidence="2" key="1">
    <citation type="submission" date="2021-07" db="EMBL/GenBank/DDBJ databases">
        <authorList>
            <person name="Durling M."/>
        </authorList>
    </citation>
    <scope>NUCLEOTIDE SEQUENCE</scope>
</reference>
<evidence type="ECO:0000256" key="1">
    <source>
        <dbReference type="SAM" id="MobiDB-lite"/>
    </source>
</evidence>
<protein>
    <submittedName>
        <fullName evidence="2">Uncharacterized protein</fullName>
    </submittedName>
</protein>
<comment type="caution">
    <text evidence="2">The sequence shown here is derived from an EMBL/GenBank/DDBJ whole genome shotgun (WGS) entry which is preliminary data.</text>
</comment>
<sequence length="87" mass="9415">MSQTSASSTQAMNGSVTSTNPSHNSRTQNPSHTNSRITTYLQSSTPHPYSHFTSTTTTTDEAIQNAQNSMSAKISEFDKAFQGRGSR</sequence>
<dbReference type="Proteomes" id="UP000696280">
    <property type="component" value="Unassembled WGS sequence"/>
</dbReference>
<evidence type="ECO:0000313" key="2">
    <source>
        <dbReference type="EMBL" id="CAG8961312.1"/>
    </source>
</evidence>
<gene>
    <name evidence="2" type="ORF">HYFRA_00013773</name>
</gene>
<feature type="region of interest" description="Disordered" evidence="1">
    <location>
        <begin position="1"/>
        <end position="87"/>
    </location>
</feature>
<dbReference type="EMBL" id="CAJVRL010000106">
    <property type="protein sequence ID" value="CAG8961312.1"/>
    <property type="molecule type" value="Genomic_DNA"/>
</dbReference>
<organism evidence="2 3">
    <name type="scientific">Hymenoscyphus fraxineus</name>
    <dbReference type="NCBI Taxonomy" id="746836"/>
    <lineage>
        <taxon>Eukaryota</taxon>
        <taxon>Fungi</taxon>
        <taxon>Dikarya</taxon>
        <taxon>Ascomycota</taxon>
        <taxon>Pezizomycotina</taxon>
        <taxon>Leotiomycetes</taxon>
        <taxon>Helotiales</taxon>
        <taxon>Helotiaceae</taxon>
        <taxon>Hymenoscyphus</taxon>
    </lineage>
</organism>